<dbReference type="EMBL" id="RFLY01000002">
    <property type="protein sequence ID" value="RMH94556.1"/>
    <property type="molecule type" value="Genomic_DNA"/>
</dbReference>
<dbReference type="Proteomes" id="UP000275012">
    <property type="component" value="Unassembled WGS sequence"/>
</dbReference>
<sequence length="77" mass="8763">MFDGAFLYPASLSKGVSRLCLYWPHLGLAKGMYRMGKYRDFEMIRHGHGMRKRRQTCDVAWLPVPPTGGTRESSASK</sequence>
<evidence type="ECO:0000313" key="1">
    <source>
        <dbReference type="EMBL" id="RMH94556.1"/>
    </source>
</evidence>
<dbReference type="AlphaFoldDB" id="A0A3M2HXW0"/>
<proteinExistence type="predicted"/>
<protein>
    <submittedName>
        <fullName evidence="1">Uncharacterized protein</fullName>
    </submittedName>
</protein>
<gene>
    <name evidence="1" type="ORF">EBB59_02480</name>
</gene>
<name>A0A3M2HXW0_9GAMM</name>
<organism evidence="1 2">
    <name type="scientific">Solilutibacter pythonis</name>
    <dbReference type="NCBI Taxonomy" id="2483112"/>
    <lineage>
        <taxon>Bacteria</taxon>
        <taxon>Pseudomonadati</taxon>
        <taxon>Pseudomonadota</taxon>
        <taxon>Gammaproteobacteria</taxon>
        <taxon>Lysobacterales</taxon>
        <taxon>Lysobacteraceae</taxon>
        <taxon>Solilutibacter</taxon>
    </lineage>
</organism>
<comment type="caution">
    <text evidence="1">The sequence shown here is derived from an EMBL/GenBank/DDBJ whole genome shotgun (WGS) entry which is preliminary data.</text>
</comment>
<reference evidence="1 2" key="1">
    <citation type="submission" date="2018-10" db="EMBL/GenBank/DDBJ databases">
        <title>Proposal of Lysobacter pythonis sp. nov. isolated from royal pythons (Python regius).</title>
        <authorList>
            <person name="Hans-Juergen B."/>
            <person name="Huptas C."/>
            <person name="Sandra B."/>
            <person name="Igor L."/>
            <person name="Joachim S."/>
            <person name="Siegfried S."/>
            <person name="Mareike W."/>
            <person name="Peter K."/>
        </authorList>
    </citation>
    <scope>NUCLEOTIDE SEQUENCE [LARGE SCALE GENOMIC DNA]</scope>
    <source>
        <strain evidence="1 2">4284/11</strain>
    </source>
</reference>
<keyword evidence="2" id="KW-1185">Reference proteome</keyword>
<accession>A0A3M2HXW0</accession>
<evidence type="ECO:0000313" key="2">
    <source>
        <dbReference type="Proteomes" id="UP000275012"/>
    </source>
</evidence>